<name>Q0RL37_FRAAA</name>
<dbReference type="AlphaFoldDB" id="Q0RL37"/>
<dbReference type="eggNOG" id="ENOG502ZNKX">
    <property type="taxonomic scope" value="Bacteria"/>
</dbReference>
<gene>
    <name evidence="2" type="ordered locus">FRAAL3124</name>
</gene>
<dbReference type="HOGENOM" id="CLU_958953_0_0_11"/>
<keyword evidence="3" id="KW-1185">Reference proteome</keyword>
<feature type="region of interest" description="Disordered" evidence="1">
    <location>
        <begin position="251"/>
        <end position="274"/>
    </location>
</feature>
<dbReference type="RefSeq" id="WP_011604273.1">
    <property type="nucleotide sequence ID" value="NC_008278.1"/>
</dbReference>
<evidence type="ECO:0000256" key="1">
    <source>
        <dbReference type="SAM" id="MobiDB-lite"/>
    </source>
</evidence>
<dbReference type="KEGG" id="fal:FRAAL3124"/>
<protein>
    <submittedName>
        <fullName evidence="2">Uncharacterized protein</fullName>
    </submittedName>
</protein>
<accession>Q0RL37</accession>
<dbReference type="EMBL" id="CT573213">
    <property type="protein sequence ID" value="CAJ61768.1"/>
    <property type="molecule type" value="Genomic_DNA"/>
</dbReference>
<reference evidence="2 3" key="1">
    <citation type="journal article" date="2007" name="Genome Res.">
        <title>Genome characteristics of facultatively symbiotic Frankia sp. strains reflect host range and host plant biogeography.</title>
        <authorList>
            <person name="Normand P."/>
            <person name="Lapierre P."/>
            <person name="Tisa L.S."/>
            <person name="Gogarten J.P."/>
            <person name="Alloisio N."/>
            <person name="Bagnarol E."/>
            <person name="Bassi C.A."/>
            <person name="Berry A.M."/>
            <person name="Bickhart D.M."/>
            <person name="Choisne N."/>
            <person name="Couloux A."/>
            <person name="Cournoyer B."/>
            <person name="Cruveiller S."/>
            <person name="Daubin V."/>
            <person name="Demange N."/>
            <person name="Francino M.P."/>
            <person name="Goltsman E."/>
            <person name="Huang Y."/>
            <person name="Kopp O.R."/>
            <person name="Labarre L."/>
            <person name="Lapidus A."/>
            <person name="Lavire C."/>
            <person name="Marechal J."/>
            <person name="Martinez M."/>
            <person name="Mastronunzio J.E."/>
            <person name="Mullin B.C."/>
            <person name="Niemann J."/>
            <person name="Pujic P."/>
            <person name="Rawnsley T."/>
            <person name="Rouy Z."/>
            <person name="Schenowitz C."/>
            <person name="Sellstedt A."/>
            <person name="Tavares F."/>
            <person name="Tomkins J.P."/>
            <person name="Vallenet D."/>
            <person name="Valverde C."/>
            <person name="Wall L.G."/>
            <person name="Wang Y."/>
            <person name="Medigue C."/>
            <person name="Benson D.R."/>
        </authorList>
    </citation>
    <scope>NUCLEOTIDE SEQUENCE [LARGE SCALE GENOMIC DNA]</scope>
    <source>
        <strain evidence="3">DSM 45986 / CECT 9034 / ACN14a</strain>
    </source>
</reference>
<evidence type="ECO:0000313" key="2">
    <source>
        <dbReference type="EMBL" id="CAJ61768.1"/>
    </source>
</evidence>
<feature type="compositionally biased region" description="Pro residues" evidence="1">
    <location>
        <begin position="265"/>
        <end position="274"/>
    </location>
</feature>
<dbReference type="STRING" id="326424.FRAAL3124"/>
<dbReference type="OrthoDB" id="3848366at2"/>
<sequence length="274" mass="29857">MKITGLALALLDIPARYTQEYNRWYDLDHLPEHVAKADVVAGRRYVATPATRATPGTLAGELTSGHPPYATMYLFGGPLDFMSEQAFAGWRDTDRAITRAGRFWRQGRPVFTSWWRLTAAHTRPSIDVSADAVPHLAHQGVVVSIGRAGPGGRPAALDWWERTQRDDLYELPGLLGTLQLEPVETGEQDLVLHVLLCAQPAAEVLAGLTAVRNRQRLTGRFPAHGGAHETLALLPYERIIPLQYDFDMGEPAESAASTASAQPAAPTPTPAGRP</sequence>
<proteinExistence type="predicted"/>
<dbReference type="Proteomes" id="UP000000657">
    <property type="component" value="Chromosome"/>
</dbReference>
<feature type="compositionally biased region" description="Low complexity" evidence="1">
    <location>
        <begin position="251"/>
        <end position="264"/>
    </location>
</feature>
<organism evidence="2 3">
    <name type="scientific">Frankia alni (strain DSM 45986 / CECT 9034 / ACN14a)</name>
    <dbReference type="NCBI Taxonomy" id="326424"/>
    <lineage>
        <taxon>Bacteria</taxon>
        <taxon>Bacillati</taxon>
        <taxon>Actinomycetota</taxon>
        <taxon>Actinomycetes</taxon>
        <taxon>Frankiales</taxon>
        <taxon>Frankiaceae</taxon>
        <taxon>Frankia</taxon>
    </lineage>
</organism>
<evidence type="ECO:0000313" key="3">
    <source>
        <dbReference type="Proteomes" id="UP000000657"/>
    </source>
</evidence>